<keyword evidence="1" id="KW-0472">Membrane</keyword>
<proteinExistence type="predicted"/>
<organism evidence="2 3">
    <name type="scientific">Methanocaldococcus bathoardescens</name>
    <dbReference type="NCBI Taxonomy" id="1301915"/>
    <lineage>
        <taxon>Archaea</taxon>
        <taxon>Methanobacteriati</taxon>
        <taxon>Methanobacteriota</taxon>
        <taxon>Methanomada group</taxon>
        <taxon>Methanococci</taxon>
        <taxon>Methanococcales</taxon>
        <taxon>Methanocaldococcaceae</taxon>
        <taxon>Methanocaldococcus</taxon>
    </lineage>
</organism>
<dbReference type="EMBL" id="CP009149">
    <property type="protein sequence ID" value="AIJ05704.1"/>
    <property type="molecule type" value="Genomic_DNA"/>
</dbReference>
<dbReference type="STRING" id="1301915.JH146_0859"/>
<dbReference type="AlphaFoldDB" id="A0A076LJG5"/>
<dbReference type="GeneID" id="24891466"/>
<keyword evidence="3" id="KW-1185">Reference proteome</keyword>
<evidence type="ECO:0000313" key="2">
    <source>
        <dbReference type="EMBL" id="AIJ05704.1"/>
    </source>
</evidence>
<dbReference type="Proteomes" id="UP000028781">
    <property type="component" value="Chromosome"/>
</dbReference>
<gene>
    <name evidence="2" type="ORF">JH146_0859</name>
</gene>
<protein>
    <submittedName>
        <fullName evidence="2">Uncharacterized protein</fullName>
    </submittedName>
</protein>
<sequence>MLIKKKIKDCLSDKFKFINFWYIFNHYYFIQTSPYYNGYTKKTLIIWLGFAPFLTSFLILLVFGENTVKIPLDVKSIIHLVINIIFISSLKESTKSNLLTSFSILTGFLFNAIVLLLTLKFHKNEKIRKIWEVLLASILYLMAVSLFILILLVFDIWDFLAVFLVFHFFFCFANTLRQFYVYVLSSN</sequence>
<keyword evidence="1" id="KW-1133">Transmembrane helix</keyword>
<evidence type="ECO:0000313" key="3">
    <source>
        <dbReference type="Proteomes" id="UP000028781"/>
    </source>
</evidence>
<feature type="transmembrane region" description="Helical" evidence="1">
    <location>
        <begin position="102"/>
        <end position="121"/>
    </location>
</feature>
<feature type="transmembrane region" description="Helical" evidence="1">
    <location>
        <begin position="44"/>
        <end position="63"/>
    </location>
</feature>
<reference evidence="2 3" key="1">
    <citation type="journal article" date="2015" name="Int. J. Syst. Evol. Microbiol.">
        <title>M ethanocaldococcus bathoardescens sp. nov., a hyperthermophilic methanogen isolated from a volcanically active deep-sea hydrothermal vent.</title>
        <authorList>
            <person name="Stewart L.C."/>
            <person name="Jung J.H."/>
            <person name="Kim Y.T."/>
            <person name="Kwon S.W."/>
            <person name="Park C.S."/>
            <person name="Holden J.F."/>
        </authorList>
    </citation>
    <scope>NUCLEOTIDE SEQUENCE [LARGE SCALE GENOMIC DNA]</scope>
    <source>
        <strain evidence="2 3">JH146</strain>
    </source>
</reference>
<dbReference type="RefSeq" id="WP_048201856.1">
    <property type="nucleotide sequence ID" value="NZ_CP009149.1"/>
</dbReference>
<keyword evidence="1" id="KW-0812">Transmembrane</keyword>
<name>A0A076LJG5_9EURY</name>
<accession>A0A076LJG5</accession>
<evidence type="ECO:0000256" key="1">
    <source>
        <dbReference type="SAM" id="Phobius"/>
    </source>
</evidence>
<dbReference type="KEGG" id="mjh:JH146_0859"/>
<feature type="transmembrane region" description="Helical" evidence="1">
    <location>
        <begin position="133"/>
        <end position="154"/>
    </location>
</feature>
<dbReference type="HOGENOM" id="CLU_1444674_0_0_2"/>
<feature type="transmembrane region" description="Helical" evidence="1">
    <location>
        <begin position="160"/>
        <end position="183"/>
    </location>
</feature>